<dbReference type="EMBL" id="CP046452">
    <property type="protein sequence ID" value="QGU01445.1"/>
    <property type="molecule type" value="Genomic_DNA"/>
</dbReference>
<proteinExistence type="predicted"/>
<gene>
    <name evidence="1" type="ORF">CKALI_02785</name>
</gene>
<sequence length="117" mass="13304">MTERADCSPLFEEFARDFKGREVEFDGVIAALAPAKNYKTRFNILVSQGDDANVFVGGPSFQFRDKNIVYDLKLKGDNIPDHLRAGDKVHIKAEVEKYEDNNGICLFLLTPTETKYR</sequence>
<keyword evidence="2" id="KW-1185">Reference proteome</keyword>
<organism evidence="1 2">
    <name type="scientific">Corynebacterium kalinowskii</name>
    <dbReference type="NCBI Taxonomy" id="2675216"/>
    <lineage>
        <taxon>Bacteria</taxon>
        <taxon>Bacillati</taxon>
        <taxon>Actinomycetota</taxon>
        <taxon>Actinomycetes</taxon>
        <taxon>Mycobacteriales</taxon>
        <taxon>Corynebacteriaceae</taxon>
        <taxon>Corynebacterium</taxon>
    </lineage>
</organism>
<evidence type="ECO:0000313" key="2">
    <source>
        <dbReference type="Proteomes" id="UP000427071"/>
    </source>
</evidence>
<evidence type="ECO:0000313" key="1">
    <source>
        <dbReference type="EMBL" id="QGU01445.1"/>
    </source>
</evidence>
<name>A0A6B8VQZ4_9CORY</name>
<dbReference type="KEGG" id="ckw:CKALI_02785"/>
<protein>
    <submittedName>
        <fullName evidence="1">Uncharacterized protein</fullName>
    </submittedName>
</protein>
<accession>A0A6B8VQZ4</accession>
<dbReference type="Pfam" id="PF16127">
    <property type="entry name" value="DUF4839"/>
    <property type="match status" value="1"/>
</dbReference>
<dbReference type="AlphaFoldDB" id="A0A6B8VQZ4"/>
<reference evidence="2" key="1">
    <citation type="submission" date="2019-11" db="EMBL/GenBank/DDBJ databases">
        <title>Complete genome sequence of Corynebacterium kalinowskii 1959, a novel Corynebacterium species isolated from soil of a small paddock in Vilsendorf, Germany.</title>
        <authorList>
            <person name="Schaffert L."/>
            <person name="Ruwe M."/>
            <person name="Milse J."/>
            <person name="Hanuschka K."/>
            <person name="Ortseifen V."/>
            <person name="Droste J."/>
            <person name="Brandt D."/>
            <person name="Schlueter L."/>
            <person name="Kutter Y."/>
            <person name="Vinke S."/>
            <person name="Viehoefer P."/>
            <person name="Jacob L."/>
            <person name="Luebke N.-C."/>
            <person name="Schulte-Berndt E."/>
            <person name="Hain C."/>
            <person name="Linder M."/>
            <person name="Schmidt P."/>
            <person name="Wollenschlaeger L."/>
            <person name="Luttermann T."/>
            <person name="Thieme E."/>
            <person name="Hassa J."/>
            <person name="Haak M."/>
            <person name="Wittchen M."/>
            <person name="Mentz A."/>
            <person name="Persicke M."/>
            <person name="Busche T."/>
            <person name="Ruckert C."/>
        </authorList>
    </citation>
    <scope>NUCLEOTIDE SEQUENCE [LARGE SCALE GENOMIC DNA]</scope>
    <source>
        <strain evidence="2">1959</strain>
    </source>
</reference>
<dbReference type="Proteomes" id="UP000427071">
    <property type="component" value="Chromosome"/>
</dbReference>
<dbReference type="InterPro" id="IPR032290">
    <property type="entry name" value="DUF4839"/>
</dbReference>